<evidence type="ECO:0000313" key="2">
    <source>
        <dbReference type="Proteomes" id="UP000779233"/>
    </source>
</evidence>
<accession>A0A8S4HG77</accession>
<dbReference type="InterPro" id="IPR008780">
    <property type="entry name" value="Plasmodium_Vir"/>
</dbReference>
<evidence type="ECO:0000313" key="1">
    <source>
        <dbReference type="EMBL" id="CAG9484377.1"/>
    </source>
</evidence>
<dbReference type="Pfam" id="PF05795">
    <property type="entry name" value="Plasmodium_Vir"/>
    <property type="match status" value="1"/>
</dbReference>
<name>A0A8S4HG77_PLAVI</name>
<dbReference type="EMBL" id="CAJZCX010000015">
    <property type="protein sequence ID" value="CAG9484377.1"/>
    <property type="molecule type" value="Genomic_DNA"/>
</dbReference>
<dbReference type="Proteomes" id="UP000779233">
    <property type="component" value="Unassembled WGS sequence"/>
</dbReference>
<reference evidence="1" key="1">
    <citation type="submission" date="2021-09" db="EMBL/GenBank/DDBJ databases">
        <authorList>
            <consortium name="Pathogen Informatics"/>
        </authorList>
    </citation>
    <scope>NUCLEOTIDE SEQUENCE</scope>
    <source>
        <strain evidence="1">PvW1</strain>
    </source>
</reference>
<proteinExistence type="predicted"/>
<protein>
    <submittedName>
        <fullName evidence="1">(malaria parasite P. vivax) hypothetical protein</fullName>
    </submittedName>
</protein>
<gene>
    <name evidence="1" type="ORF">PVW1_020027800</name>
</gene>
<dbReference type="VEuPathDB" id="PlasmoDB:PVPAM_010006000"/>
<sequence length="343" mass="39673">MSNPKFLSSFENYMVIKSLDLPSEKFYEKLNHDDGKNLSDYSKLCNSIFNNKNKNTILRRPCTVVLKYLESFYKKSEKVNSNYVDCILLNYWIYGKIYEQYRDIPKRSHYFGELQRLWSNHIPNLLKTSSNNKCELDTLIAIQDDWWNRKELYGYCVDYDTIKGIISFYNSPCEEIYNYLKEKDALYKEYSEHCSKKDQNKCPHFFSKCKDKDPNILLHQLTCYGEMQTKEALSLKQGERPATTETESPITAVKADPSIDSQISRDGTNPVTNSGNILLGVVVTSMTSGALYKFTPLGRMLRNGLGFNRNSINVHNNELFDYASGPFNPYSGGEKHYIGYQPA</sequence>
<comment type="caution">
    <text evidence="1">The sequence shown here is derived from an EMBL/GenBank/DDBJ whole genome shotgun (WGS) entry which is preliminary data.</text>
</comment>
<organism evidence="1 2">
    <name type="scientific">Plasmodium vivax</name>
    <name type="common">malaria parasite P. vivax</name>
    <dbReference type="NCBI Taxonomy" id="5855"/>
    <lineage>
        <taxon>Eukaryota</taxon>
        <taxon>Sar</taxon>
        <taxon>Alveolata</taxon>
        <taxon>Apicomplexa</taxon>
        <taxon>Aconoidasida</taxon>
        <taxon>Haemosporida</taxon>
        <taxon>Plasmodiidae</taxon>
        <taxon>Plasmodium</taxon>
        <taxon>Plasmodium (Plasmodium)</taxon>
    </lineage>
</organism>
<dbReference type="AlphaFoldDB" id="A0A8S4HG77"/>